<evidence type="ECO:0000313" key="3">
    <source>
        <dbReference type="Proteomes" id="UP000638313"/>
    </source>
</evidence>
<keyword evidence="1" id="KW-0732">Signal</keyword>
<evidence type="ECO:0000256" key="1">
    <source>
        <dbReference type="SAM" id="SignalP"/>
    </source>
</evidence>
<evidence type="ECO:0008006" key="4">
    <source>
        <dbReference type="Google" id="ProtNLM"/>
    </source>
</evidence>
<proteinExistence type="predicted"/>
<accession>A0A919B5N8</accession>
<protein>
    <recommendedName>
        <fullName evidence="4">Secreted protein</fullName>
    </recommendedName>
</protein>
<name>A0A919B5N8_9ACTN</name>
<reference evidence="2" key="2">
    <citation type="submission" date="2020-09" db="EMBL/GenBank/DDBJ databases">
        <authorList>
            <person name="Sun Q."/>
            <person name="Ohkuma M."/>
        </authorList>
    </citation>
    <scope>NUCLEOTIDE SEQUENCE</scope>
    <source>
        <strain evidence="2">JCM 4059</strain>
    </source>
</reference>
<gene>
    <name evidence="2" type="ORF">GCM10010218_43010</name>
</gene>
<organism evidence="2 3">
    <name type="scientific">Streptomyces mashuensis</name>
    <dbReference type="NCBI Taxonomy" id="33904"/>
    <lineage>
        <taxon>Bacteria</taxon>
        <taxon>Bacillati</taxon>
        <taxon>Actinomycetota</taxon>
        <taxon>Actinomycetes</taxon>
        <taxon>Kitasatosporales</taxon>
        <taxon>Streptomycetaceae</taxon>
        <taxon>Streptomyces</taxon>
    </lineage>
</organism>
<evidence type="ECO:0000313" key="2">
    <source>
        <dbReference type="EMBL" id="GHF57049.1"/>
    </source>
</evidence>
<reference evidence="2" key="1">
    <citation type="journal article" date="2014" name="Int. J. Syst. Evol. Microbiol.">
        <title>Complete genome sequence of Corynebacterium casei LMG S-19264T (=DSM 44701T), isolated from a smear-ripened cheese.</title>
        <authorList>
            <consortium name="US DOE Joint Genome Institute (JGI-PGF)"/>
            <person name="Walter F."/>
            <person name="Albersmeier A."/>
            <person name="Kalinowski J."/>
            <person name="Ruckert C."/>
        </authorList>
    </citation>
    <scope>NUCLEOTIDE SEQUENCE</scope>
    <source>
        <strain evidence="2">JCM 4059</strain>
    </source>
</reference>
<comment type="caution">
    <text evidence="2">The sequence shown here is derived from an EMBL/GenBank/DDBJ whole genome shotgun (WGS) entry which is preliminary data.</text>
</comment>
<sequence length="80" mass="8051">MNPRLITRHLVAAGLAAVAVVLAGTPAPAAPRDTTVHDCVDGHGTVVHQLSGGLLSPTVTQQCKGGKHDGELILSVGAQP</sequence>
<keyword evidence="3" id="KW-1185">Reference proteome</keyword>
<dbReference type="Proteomes" id="UP000638313">
    <property type="component" value="Unassembled WGS sequence"/>
</dbReference>
<dbReference type="EMBL" id="BNBD01000009">
    <property type="protein sequence ID" value="GHF57049.1"/>
    <property type="molecule type" value="Genomic_DNA"/>
</dbReference>
<feature type="chain" id="PRO_5037540528" description="Secreted protein" evidence="1">
    <location>
        <begin position="30"/>
        <end position="80"/>
    </location>
</feature>
<dbReference type="RefSeq" id="WP_190131296.1">
    <property type="nucleotide sequence ID" value="NZ_BNBD01000009.1"/>
</dbReference>
<dbReference type="AlphaFoldDB" id="A0A919B5N8"/>
<feature type="signal peptide" evidence="1">
    <location>
        <begin position="1"/>
        <end position="29"/>
    </location>
</feature>